<dbReference type="InterPro" id="IPR037185">
    <property type="entry name" value="EmrE-like"/>
</dbReference>
<evidence type="ECO:0000256" key="3">
    <source>
        <dbReference type="ARBA" id="ARBA00022448"/>
    </source>
</evidence>
<feature type="transmembrane region" description="Helical" evidence="8">
    <location>
        <begin position="109"/>
        <end position="126"/>
    </location>
</feature>
<evidence type="ECO:0000256" key="2">
    <source>
        <dbReference type="ARBA" id="ARBA00007362"/>
    </source>
</evidence>
<dbReference type="PANTHER" id="PTHR22911:SF137">
    <property type="entry name" value="SOLUTE CARRIER FAMILY 35 MEMBER G2-RELATED"/>
    <property type="match status" value="1"/>
</dbReference>
<dbReference type="KEGG" id="spse:SULPSESMR1_01024"/>
<organism evidence="10 11">
    <name type="scientific">Pseudosulfitobacter pseudonitzschiae</name>
    <dbReference type="NCBI Taxonomy" id="1402135"/>
    <lineage>
        <taxon>Bacteria</taxon>
        <taxon>Pseudomonadati</taxon>
        <taxon>Pseudomonadota</taxon>
        <taxon>Alphaproteobacteria</taxon>
        <taxon>Rhodobacterales</taxon>
        <taxon>Roseobacteraceae</taxon>
        <taxon>Pseudosulfitobacter</taxon>
    </lineage>
</organism>
<gene>
    <name evidence="10" type="ORF">SULPSESMR1_01024</name>
</gene>
<keyword evidence="6 8" id="KW-1133">Transmembrane helix</keyword>
<proteinExistence type="inferred from homology"/>
<keyword evidence="5 8" id="KW-0812">Transmembrane</keyword>
<dbReference type="PANTHER" id="PTHR22911">
    <property type="entry name" value="ACYL-MALONYL CONDENSING ENZYME-RELATED"/>
    <property type="match status" value="1"/>
</dbReference>
<keyword evidence="4" id="KW-1003">Cell membrane</keyword>
<dbReference type="Pfam" id="PF00892">
    <property type="entry name" value="EamA"/>
    <property type="match status" value="2"/>
</dbReference>
<feature type="transmembrane region" description="Helical" evidence="8">
    <location>
        <begin position="272"/>
        <end position="293"/>
    </location>
</feature>
<dbReference type="EMBL" id="CP022415">
    <property type="protein sequence ID" value="ASM71850.1"/>
    <property type="molecule type" value="Genomic_DNA"/>
</dbReference>
<feature type="transmembrane region" description="Helical" evidence="8">
    <location>
        <begin position="12"/>
        <end position="32"/>
    </location>
</feature>
<evidence type="ECO:0000256" key="4">
    <source>
        <dbReference type="ARBA" id="ARBA00022475"/>
    </source>
</evidence>
<keyword evidence="7 8" id="KW-0472">Membrane</keyword>
<dbReference type="Proteomes" id="UP000199754">
    <property type="component" value="Chromosome"/>
</dbReference>
<feature type="transmembrane region" description="Helical" evidence="8">
    <location>
        <begin position="44"/>
        <end position="66"/>
    </location>
</feature>
<keyword evidence="11" id="KW-1185">Reference proteome</keyword>
<dbReference type="AlphaFoldDB" id="A0A221JYZ0"/>
<feature type="transmembrane region" description="Helical" evidence="8">
    <location>
        <begin position="78"/>
        <end position="97"/>
    </location>
</feature>
<evidence type="ECO:0000256" key="5">
    <source>
        <dbReference type="ARBA" id="ARBA00022692"/>
    </source>
</evidence>
<evidence type="ECO:0000259" key="9">
    <source>
        <dbReference type="Pfam" id="PF00892"/>
    </source>
</evidence>
<dbReference type="GO" id="GO:0005886">
    <property type="term" value="C:plasma membrane"/>
    <property type="evidence" value="ECO:0007669"/>
    <property type="project" value="UniProtKB-SubCell"/>
</dbReference>
<evidence type="ECO:0000256" key="7">
    <source>
        <dbReference type="ARBA" id="ARBA00023136"/>
    </source>
</evidence>
<feature type="domain" description="EamA" evidence="9">
    <location>
        <begin position="13"/>
        <end position="149"/>
    </location>
</feature>
<sequence>MSSTPLILSPQTKGVLAGIGACTIWGLSPIFYKLVDHVPAIEVLAHRTVWSLVFFGGVLALQGRLGQVRQAMDTRAKFVTLALASLMIATNWFLFIWAVGAGRTTESSLGYYILPLVAVVIGRVVFGEALKPSQWVAVALATGAVVLLTVGLQAPPWIALTLAISFGFYALIKKRLDVGPVVSVTAEVLLMLPIALIVLLQSEHTGGSAFHAGPLTMGVLLVSGPVTALPLILFSYAARRVRMTSLGLVQYLNPTLQFACAVFVFSEPFTGWHKIAFGLIWIALVIYAASMFAQDRASRRAAAAAAASGTGMI</sequence>
<feature type="transmembrane region" description="Helical" evidence="8">
    <location>
        <begin position="179"/>
        <end position="200"/>
    </location>
</feature>
<dbReference type="NCBIfam" id="TIGR00688">
    <property type="entry name" value="rarD"/>
    <property type="match status" value="1"/>
</dbReference>
<keyword evidence="3" id="KW-0813">Transport</keyword>
<evidence type="ECO:0000256" key="6">
    <source>
        <dbReference type="ARBA" id="ARBA00022989"/>
    </source>
</evidence>
<feature type="transmembrane region" description="Helical" evidence="8">
    <location>
        <begin position="248"/>
        <end position="266"/>
    </location>
</feature>
<protein>
    <submittedName>
        <fullName evidence="10">EamA-like transporter family protein</fullName>
    </submittedName>
</protein>
<evidence type="ECO:0000313" key="10">
    <source>
        <dbReference type="EMBL" id="ASM71850.1"/>
    </source>
</evidence>
<evidence type="ECO:0000313" key="11">
    <source>
        <dbReference type="Proteomes" id="UP000199754"/>
    </source>
</evidence>
<dbReference type="InterPro" id="IPR004626">
    <property type="entry name" value="RarD"/>
</dbReference>
<feature type="transmembrane region" description="Helical" evidence="8">
    <location>
        <begin position="133"/>
        <end position="150"/>
    </location>
</feature>
<feature type="transmembrane region" description="Helical" evidence="8">
    <location>
        <begin position="212"/>
        <end position="236"/>
    </location>
</feature>
<accession>A0A221JYZ0</accession>
<evidence type="ECO:0000256" key="8">
    <source>
        <dbReference type="SAM" id="Phobius"/>
    </source>
</evidence>
<comment type="similarity">
    <text evidence="2">Belongs to the EamA transporter family.</text>
</comment>
<feature type="domain" description="EamA" evidence="9">
    <location>
        <begin position="158"/>
        <end position="286"/>
    </location>
</feature>
<comment type="subcellular location">
    <subcellularLocation>
        <location evidence="1">Cell membrane</location>
        <topology evidence="1">Multi-pass membrane protein</topology>
    </subcellularLocation>
</comment>
<name>A0A221JYZ0_9RHOB</name>
<evidence type="ECO:0000256" key="1">
    <source>
        <dbReference type="ARBA" id="ARBA00004651"/>
    </source>
</evidence>
<dbReference type="SUPFAM" id="SSF103481">
    <property type="entry name" value="Multidrug resistance efflux transporter EmrE"/>
    <property type="match status" value="2"/>
</dbReference>
<reference evidence="10 11" key="1">
    <citation type="submission" date="2017-07" db="EMBL/GenBank/DDBJ databases">
        <title>Genome Sequence of Sulfitobacter pseudonitzschiae Strain SMR1 Isolated from a culture of the Diatom Skeletonema marinoi.</title>
        <authorList>
            <person name="Topel M."/>
            <person name="Pinder M.I.M."/>
            <person name="Johansson O.N."/>
            <person name="Kourtchenko O."/>
            <person name="Godhe A."/>
            <person name="Clarke A.K."/>
        </authorList>
    </citation>
    <scope>NUCLEOTIDE SEQUENCE [LARGE SCALE GENOMIC DNA]</scope>
    <source>
        <strain evidence="10 11">SMR1</strain>
    </source>
</reference>
<dbReference type="InterPro" id="IPR000620">
    <property type="entry name" value="EamA_dom"/>
</dbReference>
<dbReference type="RefSeq" id="WP_240311258.1">
    <property type="nucleotide sequence ID" value="NZ_CP022415.1"/>
</dbReference>